<accession>A0AAQ1MDE5</accession>
<feature type="domain" description="Transcription elongation factor GreA/GreB N-terminal" evidence="12">
    <location>
        <begin position="6"/>
        <end position="75"/>
    </location>
</feature>
<dbReference type="InterPro" id="IPR023459">
    <property type="entry name" value="Tscrpt_elong_fac_GreA/B_fam"/>
</dbReference>
<dbReference type="Proteomes" id="UP000474718">
    <property type="component" value="Unassembled WGS sequence"/>
</dbReference>
<reference evidence="15" key="2">
    <citation type="submission" date="2016-11" db="EMBL/GenBank/DDBJ databases">
        <authorList>
            <person name="Jaros S."/>
            <person name="Januszkiewicz K."/>
            <person name="Wedrychowicz H."/>
        </authorList>
    </citation>
    <scope>NUCLEOTIDE SEQUENCE [LARGE SCALE GENOMIC DNA]</scope>
    <source>
        <strain evidence="15">DSM 4029</strain>
    </source>
</reference>
<dbReference type="InterPro" id="IPR036953">
    <property type="entry name" value="GreA/GreB_C_sf"/>
</dbReference>
<evidence type="ECO:0000313" key="16">
    <source>
        <dbReference type="Proteomes" id="UP000474718"/>
    </source>
</evidence>
<dbReference type="NCBIfam" id="TIGR01462">
    <property type="entry name" value="greA"/>
    <property type="match status" value="1"/>
</dbReference>
<dbReference type="InterPro" id="IPR036805">
    <property type="entry name" value="Tscrpt_elong_fac_GreA/B_N_sf"/>
</dbReference>
<evidence type="ECO:0000256" key="2">
    <source>
        <dbReference type="ARBA" id="ARBA00013729"/>
    </source>
</evidence>
<evidence type="ECO:0000256" key="7">
    <source>
        <dbReference type="ARBA" id="ARBA00024916"/>
    </source>
</evidence>
<evidence type="ECO:0000259" key="12">
    <source>
        <dbReference type="Pfam" id="PF03449"/>
    </source>
</evidence>
<dbReference type="PANTHER" id="PTHR30437">
    <property type="entry name" value="TRANSCRIPTION ELONGATION FACTOR GREA"/>
    <property type="match status" value="1"/>
</dbReference>
<dbReference type="Pfam" id="PF03449">
    <property type="entry name" value="GreA_GreB_N"/>
    <property type="match status" value="1"/>
</dbReference>
<evidence type="ECO:0000313" key="14">
    <source>
        <dbReference type="EMBL" id="SHG14587.1"/>
    </source>
</evidence>
<evidence type="ECO:0000256" key="3">
    <source>
        <dbReference type="ARBA" id="ARBA00023015"/>
    </source>
</evidence>
<evidence type="ECO:0000256" key="5">
    <source>
        <dbReference type="ARBA" id="ARBA00023125"/>
    </source>
</evidence>
<dbReference type="GO" id="GO:0070063">
    <property type="term" value="F:RNA polymerase binding"/>
    <property type="evidence" value="ECO:0007669"/>
    <property type="project" value="InterPro"/>
</dbReference>
<keyword evidence="14" id="KW-0251">Elongation factor</keyword>
<dbReference type="InterPro" id="IPR018151">
    <property type="entry name" value="TF_GreA/GreB_CS"/>
</dbReference>
<dbReference type="EMBL" id="WWVX01000002">
    <property type="protein sequence ID" value="MZL69197.1"/>
    <property type="molecule type" value="Genomic_DNA"/>
</dbReference>
<comment type="caution">
    <text evidence="14">The sequence shown here is derived from an EMBL/GenBank/DDBJ whole genome shotgun (WGS) entry which is preliminary data.</text>
</comment>
<evidence type="ECO:0000256" key="9">
    <source>
        <dbReference type="HAMAP-Rule" id="MF_00105"/>
    </source>
</evidence>
<evidence type="ECO:0000256" key="4">
    <source>
        <dbReference type="ARBA" id="ARBA00023054"/>
    </source>
</evidence>
<dbReference type="InterPro" id="IPR028624">
    <property type="entry name" value="Tscrpt_elong_fac_GreA/B"/>
</dbReference>
<dbReference type="AlphaFoldDB" id="A0AAQ1MDE5"/>
<dbReference type="NCBIfam" id="NF001263">
    <property type="entry name" value="PRK00226.1-4"/>
    <property type="match status" value="1"/>
</dbReference>
<evidence type="ECO:0000256" key="1">
    <source>
        <dbReference type="ARBA" id="ARBA00008213"/>
    </source>
</evidence>
<dbReference type="EMBL" id="FQVY01000002">
    <property type="protein sequence ID" value="SHG14587.1"/>
    <property type="molecule type" value="Genomic_DNA"/>
</dbReference>
<dbReference type="Gene3D" id="1.10.287.180">
    <property type="entry name" value="Transcription elongation factor, GreA/GreB, N-terminal domain"/>
    <property type="match status" value="1"/>
</dbReference>
<dbReference type="SUPFAM" id="SSF46557">
    <property type="entry name" value="GreA transcript cleavage protein, N-terminal domain"/>
    <property type="match status" value="1"/>
</dbReference>
<dbReference type="RefSeq" id="WP_021660339.1">
    <property type="nucleotide sequence ID" value="NZ_FQVY01000002.1"/>
</dbReference>
<dbReference type="HAMAP" id="MF_00105">
    <property type="entry name" value="GreA_GreB"/>
    <property type="match status" value="1"/>
</dbReference>
<evidence type="ECO:0000313" key="13">
    <source>
        <dbReference type="EMBL" id="MZL69197.1"/>
    </source>
</evidence>
<evidence type="ECO:0000259" key="11">
    <source>
        <dbReference type="Pfam" id="PF01272"/>
    </source>
</evidence>
<dbReference type="InterPro" id="IPR006359">
    <property type="entry name" value="Tscrpt_elong_fac_GreA"/>
</dbReference>
<proteinExistence type="inferred from homology"/>
<feature type="coiled-coil region" evidence="9">
    <location>
        <begin position="5"/>
        <end position="76"/>
    </location>
</feature>
<protein>
    <recommendedName>
        <fullName evidence="2 9">Transcription elongation factor GreA</fullName>
    </recommendedName>
    <alternativeName>
        <fullName evidence="8 9">Transcript cleavage factor GreA</fullName>
    </alternativeName>
</protein>
<dbReference type="GO" id="GO:0003746">
    <property type="term" value="F:translation elongation factor activity"/>
    <property type="evidence" value="ECO:0007669"/>
    <property type="project" value="UniProtKB-KW"/>
</dbReference>
<dbReference type="GO" id="GO:0032784">
    <property type="term" value="P:regulation of DNA-templated transcription elongation"/>
    <property type="evidence" value="ECO:0007669"/>
    <property type="project" value="UniProtKB-UniRule"/>
</dbReference>
<keyword evidence="3 9" id="KW-0805">Transcription regulation</keyword>
<dbReference type="FunFam" id="1.10.287.180:FF:000001">
    <property type="entry name" value="Transcription elongation factor GreA"/>
    <property type="match status" value="1"/>
</dbReference>
<reference evidence="14" key="1">
    <citation type="submission" date="2016-11" db="EMBL/GenBank/DDBJ databases">
        <authorList>
            <person name="Varghese N."/>
            <person name="Submissions S."/>
        </authorList>
    </citation>
    <scope>NUCLEOTIDE SEQUENCE</scope>
    <source>
        <strain evidence="14">DSM 4029</strain>
    </source>
</reference>
<dbReference type="Pfam" id="PF01272">
    <property type="entry name" value="GreA_GreB"/>
    <property type="match status" value="1"/>
</dbReference>
<keyword evidence="5 9" id="KW-0238">DNA-binding</keyword>
<keyword evidence="14" id="KW-0648">Protein biosynthesis</keyword>
<evidence type="ECO:0000313" key="15">
    <source>
        <dbReference type="Proteomes" id="UP000184089"/>
    </source>
</evidence>
<evidence type="ECO:0000256" key="8">
    <source>
        <dbReference type="ARBA" id="ARBA00030776"/>
    </source>
</evidence>
<keyword evidence="16" id="KW-1185">Reference proteome</keyword>
<dbReference type="GO" id="GO:0003677">
    <property type="term" value="F:DNA binding"/>
    <property type="evidence" value="ECO:0007669"/>
    <property type="project" value="UniProtKB-UniRule"/>
</dbReference>
<dbReference type="PANTHER" id="PTHR30437:SF4">
    <property type="entry name" value="TRANSCRIPTION ELONGATION FACTOR GREA"/>
    <property type="match status" value="1"/>
</dbReference>
<comment type="similarity">
    <text evidence="1 9 10">Belongs to the GreA/GreB family.</text>
</comment>
<comment type="function">
    <text evidence="7 9 10">Necessary for efficient RNA polymerase transcription elongation past template-encoded arresting sites. The arresting sites in DNA have the property of trapping a certain fraction of elongating RNA polymerases that pass through, resulting in locked ternary complexes. Cleavage of the nascent transcript by cleavage factors such as GreA or GreB allows the resumption of elongation from the new 3'terminus. GreA releases sequences of 2 to 3 nucleotides.</text>
</comment>
<feature type="domain" description="Transcription elongation factor GreA/GreB C-terminal" evidence="11">
    <location>
        <begin position="83"/>
        <end position="156"/>
    </location>
</feature>
<dbReference type="Proteomes" id="UP000184089">
    <property type="component" value="Unassembled WGS sequence"/>
</dbReference>
<dbReference type="SUPFAM" id="SSF54534">
    <property type="entry name" value="FKBP-like"/>
    <property type="match status" value="1"/>
</dbReference>
<organism evidence="14 15">
    <name type="scientific">Bittarella massiliensis</name>
    <name type="common">ex Durand et al. 2017</name>
    <dbReference type="NCBI Taxonomy" id="1720313"/>
    <lineage>
        <taxon>Bacteria</taxon>
        <taxon>Bacillati</taxon>
        <taxon>Bacillota</taxon>
        <taxon>Clostridia</taxon>
        <taxon>Eubacteriales</taxon>
        <taxon>Oscillospiraceae</taxon>
        <taxon>Bittarella (ex Durand et al. 2017)</taxon>
    </lineage>
</organism>
<evidence type="ECO:0000256" key="10">
    <source>
        <dbReference type="RuleBase" id="RU000556"/>
    </source>
</evidence>
<sequence length="158" mass="17475">MDKQLIVTEEGLKKLEDELEQLKTVRRQDVAEKIKVARSFGDLSENSEYDEAKNEQAMVEARIAQLEQRLKNVRVLDEDDIGTDHVNVGSVVKCTCDAYEGEDNFTIVGSTEADPLSGKISDESPVGKALMGHQQGDTVEVELPSGQLVHYTIVKIGK</sequence>
<evidence type="ECO:0000256" key="6">
    <source>
        <dbReference type="ARBA" id="ARBA00023163"/>
    </source>
</evidence>
<dbReference type="InterPro" id="IPR022691">
    <property type="entry name" value="Tscrpt_elong_fac_GreA/B_N"/>
</dbReference>
<dbReference type="InterPro" id="IPR001437">
    <property type="entry name" value="Tscrpt_elong_fac_GreA/B_C"/>
</dbReference>
<dbReference type="GO" id="GO:0006354">
    <property type="term" value="P:DNA-templated transcription elongation"/>
    <property type="evidence" value="ECO:0007669"/>
    <property type="project" value="TreeGrafter"/>
</dbReference>
<keyword evidence="6 9" id="KW-0804">Transcription</keyword>
<reference evidence="13 16" key="3">
    <citation type="journal article" date="2019" name="Nat. Med.">
        <title>A library of human gut bacterial isolates paired with longitudinal multiomics data enables mechanistic microbiome research.</title>
        <authorList>
            <person name="Poyet M."/>
            <person name="Groussin M."/>
            <person name="Gibbons S.M."/>
            <person name="Avila-Pacheco J."/>
            <person name="Jiang X."/>
            <person name="Kearney S.M."/>
            <person name="Perrotta A.R."/>
            <person name="Berdy B."/>
            <person name="Zhao S."/>
            <person name="Lieberman T.D."/>
            <person name="Swanson P.K."/>
            <person name="Smith M."/>
            <person name="Roesemann S."/>
            <person name="Alexander J.E."/>
            <person name="Rich S.A."/>
            <person name="Livny J."/>
            <person name="Vlamakis H."/>
            <person name="Clish C."/>
            <person name="Bullock K."/>
            <person name="Deik A."/>
            <person name="Scott J."/>
            <person name="Pierce K.A."/>
            <person name="Xavier R.J."/>
            <person name="Alm E.J."/>
        </authorList>
    </citation>
    <scope>NUCLEOTIDE SEQUENCE [LARGE SCALE GENOMIC DNA]</scope>
    <source>
        <strain evidence="13 16">BIOML-A2</strain>
    </source>
</reference>
<dbReference type="PIRSF" id="PIRSF006092">
    <property type="entry name" value="GreA_GreB"/>
    <property type="match status" value="1"/>
</dbReference>
<dbReference type="PROSITE" id="PS00829">
    <property type="entry name" value="GREAB_1"/>
    <property type="match status" value="1"/>
</dbReference>
<keyword evidence="4 9" id="KW-0175">Coiled coil</keyword>
<dbReference type="Gene3D" id="3.10.50.30">
    <property type="entry name" value="Transcription elongation factor, GreA/GreB, C-terminal domain"/>
    <property type="match status" value="1"/>
</dbReference>
<name>A0AAQ1MDE5_9FIRM</name>
<gene>
    <name evidence="9 13" type="primary">greA</name>
    <name evidence="13" type="ORF">GT747_05365</name>
    <name evidence="14" type="ORF">SAMN05444424_1644</name>
</gene>